<accession>A0A0F8ZI39</accession>
<dbReference type="AlphaFoldDB" id="A0A0F8ZI39"/>
<evidence type="ECO:0000313" key="2">
    <source>
        <dbReference type="EMBL" id="KKK85720.1"/>
    </source>
</evidence>
<feature type="region of interest" description="Disordered" evidence="1">
    <location>
        <begin position="1"/>
        <end position="27"/>
    </location>
</feature>
<dbReference type="EMBL" id="LAZR01051178">
    <property type="protein sequence ID" value="KKK85720.1"/>
    <property type="molecule type" value="Genomic_DNA"/>
</dbReference>
<proteinExistence type="predicted"/>
<organism evidence="2">
    <name type="scientific">marine sediment metagenome</name>
    <dbReference type="NCBI Taxonomy" id="412755"/>
    <lineage>
        <taxon>unclassified sequences</taxon>
        <taxon>metagenomes</taxon>
        <taxon>ecological metagenomes</taxon>
    </lineage>
</organism>
<evidence type="ECO:0000256" key="1">
    <source>
        <dbReference type="SAM" id="MobiDB-lite"/>
    </source>
</evidence>
<comment type="caution">
    <text evidence="2">The sequence shown here is derived from an EMBL/GenBank/DDBJ whole genome shotgun (WGS) entry which is preliminary data.</text>
</comment>
<reference evidence="2" key="1">
    <citation type="journal article" date="2015" name="Nature">
        <title>Complex archaea that bridge the gap between prokaryotes and eukaryotes.</title>
        <authorList>
            <person name="Spang A."/>
            <person name="Saw J.H."/>
            <person name="Jorgensen S.L."/>
            <person name="Zaremba-Niedzwiedzka K."/>
            <person name="Martijn J."/>
            <person name="Lind A.E."/>
            <person name="van Eijk R."/>
            <person name="Schleper C."/>
            <person name="Guy L."/>
            <person name="Ettema T.J."/>
        </authorList>
    </citation>
    <scope>NUCLEOTIDE SEQUENCE</scope>
</reference>
<gene>
    <name evidence="2" type="ORF">LCGC14_2770500</name>
</gene>
<protein>
    <submittedName>
        <fullName evidence="2">Uncharacterized protein</fullName>
    </submittedName>
</protein>
<sequence length="105" mass="11412">MAPFPPPAKENVVNRYGEGSPGPGTAVSATKTEPITLYVASAFDVLNQCHSLLLQINRRALGDHPVPTSEVEKAPPERGLLQWAIDVKGSAQELKVRLEEVLERL</sequence>
<name>A0A0F8ZI39_9ZZZZ</name>